<dbReference type="SMART" id="SM00028">
    <property type="entry name" value="TPR"/>
    <property type="match status" value="4"/>
</dbReference>
<evidence type="ECO:0000313" key="2">
    <source>
        <dbReference type="EMBL" id="GES13908.1"/>
    </source>
</evidence>
<dbReference type="Proteomes" id="UP000331127">
    <property type="component" value="Unassembled WGS sequence"/>
</dbReference>
<feature type="domain" description="Novel STAND NTPase 1" evidence="1">
    <location>
        <begin position="2"/>
        <end position="369"/>
    </location>
</feature>
<protein>
    <recommendedName>
        <fullName evidence="1">Novel STAND NTPase 1 domain-containing protein</fullName>
    </recommendedName>
</protein>
<evidence type="ECO:0000259" key="1">
    <source>
        <dbReference type="Pfam" id="PF20703"/>
    </source>
</evidence>
<name>A0A5M3X6W3_9ACTN</name>
<dbReference type="InterPro" id="IPR049052">
    <property type="entry name" value="nSTAND1"/>
</dbReference>
<comment type="caution">
    <text evidence="2">The sequence shown here is derived from an EMBL/GenBank/DDBJ whole genome shotgun (WGS) entry which is preliminary data.</text>
</comment>
<organism evidence="2 3">
    <name type="scientific">Acrocarpospora macrocephala</name>
    <dbReference type="NCBI Taxonomy" id="150177"/>
    <lineage>
        <taxon>Bacteria</taxon>
        <taxon>Bacillati</taxon>
        <taxon>Actinomycetota</taxon>
        <taxon>Actinomycetes</taxon>
        <taxon>Streptosporangiales</taxon>
        <taxon>Streptosporangiaceae</taxon>
        <taxon>Acrocarpospora</taxon>
    </lineage>
</organism>
<dbReference type="Pfam" id="PF20703">
    <property type="entry name" value="nSTAND1"/>
    <property type="match status" value="1"/>
</dbReference>
<reference evidence="2 3" key="1">
    <citation type="submission" date="2019-10" db="EMBL/GenBank/DDBJ databases">
        <title>Whole genome shotgun sequence of Acrocarpospora macrocephala NBRC 16266.</title>
        <authorList>
            <person name="Ichikawa N."/>
            <person name="Kimura A."/>
            <person name="Kitahashi Y."/>
            <person name="Komaki H."/>
            <person name="Oguchi A."/>
        </authorList>
    </citation>
    <scope>NUCLEOTIDE SEQUENCE [LARGE SCALE GENOMIC DNA]</scope>
    <source>
        <strain evidence="2 3">NBRC 16266</strain>
    </source>
</reference>
<sequence length="650" mass="71229">MGLRAFRRQDSGKFFGREREAYEVCDLWRSNQLTVLYGPSGAGKTSLLNAGILPLLDPSQNDVLPLGRLSYSSVFPSAALPEHNPHVFALLSSWSPEDSPTRLAGLTLSQFFRNRPSRQDPYGDPVLRLAAIDQAEDLFLGSGRHAPYREWFIDQLVEVLRRDLDLRVLISIRDDQVNMILRNERLNDMSKGRFALGPLESAAAHRAIVGPLTGTGYSYADEAAQRLLQDLSGVRDDAPESKVIEPVQLQVVCARLWYSLPPDVTHITVEHIIEYANVRRSLESFVDGMIAEAARDHLDGDAVGLRAWLRSNFVADSTRTSVQRGDTHTAGMPNEVIAALIDRHILTPREGLAEGAVPQYELSQESLIHLIREDDGAPGVTLSERTPEEHLHSAQHALREGGFARARREGEKALALSVSSRLRAEIESFLGNVAFADARYDAAIDHYRRASALFELDGQTEAVGRLLAAVGRSHRARGESRLAIPELASAVQRAPDDAGIRTELAWALWYCGHSQAALDVLNNVLHHDGNSLPALRARAEILLDLGRPEEALSDFGRLQPIREPWVRAAYAHALALVGEPGKARREIAALDAATDGHGPALLHTALVEEQASNLHVAAELARRALGAQAPPLPPHLARTAERIIRGSSGS</sequence>
<dbReference type="AlphaFoldDB" id="A0A5M3X6W3"/>
<dbReference type="SUPFAM" id="SSF52540">
    <property type="entry name" value="P-loop containing nucleoside triphosphate hydrolases"/>
    <property type="match status" value="2"/>
</dbReference>
<proteinExistence type="predicted"/>
<evidence type="ECO:0000313" key="3">
    <source>
        <dbReference type="Proteomes" id="UP000331127"/>
    </source>
</evidence>
<dbReference type="Gene3D" id="3.40.50.300">
    <property type="entry name" value="P-loop containing nucleotide triphosphate hydrolases"/>
    <property type="match status" value="1"/>
</dbReference>
<dbReference type="InterPro" id="IPR019734">
    <property type="entry name" value="TPR_rpt"/>
</dbReference>
<dbReference type="InterPro" id="IPR027417">
    <property type="entry name" value="P-loop_NTPase"/>
</dbReference>
<dbReference type="SUPFAM" id="SSF48452">
    <property type="entry name" value="TPR-like"/>
    <property type="match status" value="1"/>
</dbReference>
<accession>A0A5M3X6W3</accession>
<dbReference type="Gene3D" id="1.25.40.10">
    <property type="entry name" value="Tetratricopeptide repeat domain"/>
    <property type="match status" value="1"/>
</dbReference>
<gene>
    <name evidence="2" type="ORF">Amac_075050</name>
</gene>
<dbReference type="EMBL" id="BLAE01000051">
    <property type="protein sequence ID" value="GES13908.1"/>
    <property type="molecule type" value="Genomic_DNA"/>
</dbReference>
<keyword evidence="3" id="KW-1185">Reference proteome</keyword>
<dbReference type="InterPro" id="IPR011990">
    <property type="entry name" value="TPR-like_helical_dom_sf"/>
</dbReference>